<dbReference type="AlphaFoldDB" id="A0AAN7EXY1"/>
<dbReference type="PANTHER" id="PTHR33786">
    <property type="entry name" value="UBIQUITIN CARBOXYL-TERMINAL HYDROLASE"/>
    <property type="match status" value="1"/>
</dbReference>
<name>A0AAN7EXY1_QUERU</name>
<reference evidence="2 3" key="1">
    <citation type="journal article" date="2023" name="G3 (Bethesda)">
        <title>A haplotype-resolved chromosome-scale genome for Quercus rubra L. provides insights into the genetics of adaptive traits for red oak species.</title>
        <authorList>
            <person name="Kapoor B."/>
            <person name="Jenkins J."/>
            <person name="Schmutz J."/>
            <person name="Zhebentyayeva T."/>
            <person name="Kuelheim C."/>
            <person name="Coggeshall M."/>
            <person name="Heim C."/>
            <person name="Lasky J.R."/>
            <person name="Leites L."/>
            <person name="Islam-Faridi N."/>
            <person name="Romero-Severson J."/>
            <person name="DeLeo V.L."/>
            <person name="Lucas S.M."/>
            <person name="Lazic D."/>
            <person name="Gailing O."/>
            <person name="Carlson J."/>
            <person name="Staton M."/>
        </authorList>
    </citation>
    <scope>NUCLEOTIDE SEQUENCE [LARGE SCALE GENOMIC DNA]</scope>
    <source>
        <strain evidence="2">Pseudo-F2</strain>
    </source>
</reference>
<evidence type="ECO:0000313" key="2">
    <source>
        <dbReference type="EMBL" id="KAK4582092.1"/>
    </source>
</evidence>
<proteinExistence type="predicted"/>
<keyword evidence="3" id="KW-1185">Reference proteome</keyword>
<organism evidence="2 3">
    <name type="scientific">Quercus rubra</name>
    <name type="common">Northern red oak</name>
    <name type="synonym">Quercus borealis</name>
    <dbReference type="NCBI Taxonomy" id="3512"/>
    <lineage>
        <taxon>Eukaryota</taxon>
        <taxon>Viridiplantae</taxon>
        <taxon>Streptophyta</taxon>
        <taxon>Embryophyta</taxon>
        <taxon>Tracheophyta</taxon>
        <taxon>Spermatophyta</taxon>
        <taxon>Magnoliopsida</taxon>
        <taxon>eudicotyledons</taxon>
        <taxon>Gunneridae</taxon>
        <taxon>Pentapetalae</taxon>
        <taxon>rosids</taxon>
        <taxon>fabids</taxon>
        <taxon>Fagales</taxon>
        <taxon>Fagaceae</taxon>
        <taxon>Quercus</taxon>
    </lineage>
</organism>
<feature type="domain" description="DUF7866" evidence="1">
    <location>
        <begin position="75"/>
        <end position="127"/>
    </location>
</feature>
<comment type="caution">
    <text evidence="2">The sequence shown here is derived from an EMBL/GenBank/DDBJ whole genome shotgun (WGS) entry which is preliminary data.</text>
</comment>
<dbReference type="InterPro" id="IPR057188">
    <property type="entry name" value="DUF7866"/>
</dbReference>
<dbReference type="EMBL" id="JAXUIC010000007">
    <property type="protein sequence ID" value="KAK4582092.1"/>
    <property type="molecule type" value="Genomic_DNA"/>
</dbReference>
<protein>
    <recommendedName>
        <fullName evidence="1">DUF7866 domain-containing protein</fullName>
    </recommendedName>
</protein>
<dbReference type="Pfam" id="PF25268">
    <property type="entry name" value="DUF7866"/>
    <property type="match status" value="1"/>
</dbReference>
<dbReference type="Proteomes" id="UP001324115">
    <property type="component" value="Unassembled WGS sequence"/>
</dbReference>
<sequence length="127" mass="14059">MDSITINKKLLVSLLFFVQFIIVITPGSHSELMPVEASTETLWPIGPIKYLMRFEAVADSQSHEDALRRRLAPAPFQTCSQCTCCSGPNNQTCTTKPCCYGIKCNFPSKPYGTCAFVPKKCDCNPCN</sequence>
<dbReference type="PANTHER" id="PTHR33786:SF5">
    <property type="entry name" value="EXPRESSED PROTEIN"/>
    <property type="match status" value="1"/>
</dbReference>
<evidence type="ECO:0000259" key="1">
    <source>
        <dbReference type="Pfam" id="PF25268"/>
    </source>
</evidence>
<gene>
    <name evidence="2" type="ORF">RGQ29_025312</name>
</gene>
<accession>A0AAN7EXY1</accession>
<evidence type="ECO:0000313" key="3">
    <source>
        <dbReference type="Proteomes" id="UP001324115"/>
    </source>
</evidence>